<name>A0A4C1UKK1_EUMVA</name>
<protein>
    <submittedName>
        <fullName evidence="1">Uncharacterized protein</fullName>
    </submittedName>
</protein>
<dbReference type="AlphaFoldDB" id="A0A4C1UKK1"/>
<comment type="caution">
    <text evidence="1">The sequence shown here is derived from an EMBL/GenBank/DDBJ whole genome shotgun (WGS) entry which is preliminary data.</text>
</comment>
<reference evidence="1 2" key="1">
    <citation type="journal article" date="2019" name="Commun. Biol.">
        <title>The bagworm genome reveals a unique fibroin gene that provides high tensile strength.</title>
        <authorList>
            <person name="Kono N."/>
            <person name="Nakamura H."/>
            <person name="Ohtoshi R."/>
            <person name="Tomita M."/>
            <person name="Numata K."/>
            <person name="Arakawa K."/>
        </authorList>
    </citation>
    <scope>NUCLEOTIDE SEQUENCE [LARGE SCALE GENOMIC DNA]</scope>
</reference>
<dbReference type="EMBL" id="BGZK01000187">
    <property type="protein sequence ID" value="GBP26978.1"/>
    <property type="molecule type" value="Genomic_DNA"/>
</dbReference>
<proteinExistence type="predicted"/>
<accession>A0A4C1UKK1</accession>
<gene>
    <name evidence="1" type="ORF">EVAR_95764_1</name>
</gene>
<keyword evidence="2" id="KW-1185">Reference proteome</keyword>
<evidence type="ECO:0000313" key="2">
    <source>
        <dbReference type="Proteomes" id="UP000299102"/>
    </source>
</evidence>
<organism evidence="1 2">
    <name type="scientific">Eumeta variegata</name>
    <name type="common">Bagworm moth</name>
    <name type="synonym">Eumeta japonica</name>
    <dbReference type="NCBI Taxonomy" id="151549"/>
    <lineage>
        <taxon>Eukaryota</taxon>
        <taxon>Metazoa</taxon>
        <taxon>Ecdysozoa</taxon>
        <taxon>Arthropoda</taxon>
        <taxon>Hexapoda</taxon>
        <taxon>Insecta</taxon>
        <taxon>Pterygota</taxon>
        <taxon>Neoptera</taxon>
        <taxon>Endopterygota</taxon>
        <taxon>Lepidoptera</taxon>
        <taxon>Glossata</taxon>
        <taxon>Ditrysia</taxon>
        <taxon>Tineoidea</taxon>
        <taxon>Psychidae</taxon>
        <taxon>Oiketicinae</taxon>
        <taxon>Eumeta</taxon>
    </lineage>
</organism>
<sequence length="97" mass="11339">MTELCIDRSDVTAKCQSVLRHPIDESNLRSVHDERESRKTIYDGGKNGLMEIEWGYEWGLGHQNSHSLHDMQLRKLLLYIRILWEYGLLSVKLALID</sequence>
<dbReference type="Proteomes" id="UP000299102">
    <property type="component" value="Unassembled WGS sequence"/>
</dbReference>
<evidence type="ECO:0000313" key="1">
    <source>
        <dbReference type="EMBL" id="GBP26978.1"/>
    </source>
</evidence>